<organism evidence="18 19">
    <name type="scientific">Pachysolen tannophilus NRRL Y-2460</name>
    <dbReference type="NCBI Taxonomy" id="669874"/>
    <lineage>
        <taxon>Eukaryota</taxon>
        <taxon>Fungi</taxon>
        <taxon>Dikarya</taxon>
        <taxon>Ascomycota</taxon>
        <taxon>Saccharomycotina</taxon>
        <taxon>Pichiomycetes</taxon>
        <taxon>Pachysolenaceae</taxon>
        <taxon>Pachysolen</taxon>
    </lineage>
</organism>
<evidence type="ECO:0000256" key="4">
    <source>
        <dbReference type="ARBA" id="ARBA00006576"/>
    </source>
</evidence>
<dbReference type="GO" id="GO:0019858">
    <property type="term" value="P:cytosine metabolic process"/>
    <property type="evidence" value="ECO:0007669"/>
    <property type="project" value="EnsemblFungi"/>
</dbReference>
<dbReference type="GO" id="GO:0004131">
    <property type="term" value="F:cytosine deaminase activity"/>
    <property type="evidence" value="ECO:0007669"/>
    <property type="project" value="UniProtKB-EC"/>
</dbReference>
<evidence type="ECO:0000256" key="13">
    <source>
        <dbReference type="ARBA" id="ARBA00060700"/>
    </source>
</evidence>
<evidence type="ECO:0000256" key="5">
    <source>
        <dbReference type="ARBA" id="ARBA00011738"/>
    </source>
</evidence>
<dbReference type="PROSITE" id="PS51747">
    <property type="entry name" value="CYT_DCMP_DEAMINASES_2"/>
    <property type="match status" value="1"/>
</dbReference>
<dbReference type="EMBL" id="KV454011">
    <property type="protein sequence ID" value="ODV98554.1"/>
    <property type="molecule type" value="Genomic_DNA"/>
</dbReference>
<dbReference type="Proteomes" id="UP000094236">
    <property type="component" value="Unassembled WGS sequence"/>
</dbReference>
<dbReference type="GO" id="GO:0005634">
    <property type="term" value="C:nucleus"/>
    <property type="evidence" value="ECO:0007669"/>
    <property type="project" value="UniProtKB-SubCell"/>
</dbReference>
<dbReference type="AlphaFoldDB" id="A0A1E4U3H1"/>
<feature type="domain" description="CMP/dCMP-type deaminase" evidence="17">
    <location>
        <begin position="3"/>
        <end position="121"/>
    </location>
</feature>
<dbReference type="CDD" id="cd01285">
    <property type="entry name" value="nucleoside_deaminase"/>
    <property type="match status" value="1"/>
</dbReference>
<evidence type="ECO:0000256" key="12">
    <source>
        <dbReference type="ARBA" id="ARBA00056232"/>
    </source>
</evidence>
<comment type="cofactor">
    <cofactor evidence="1">
        <name>Zn(2+)</name>
        <dbReference type="ChEBI" id="CHEBI:29105"/>
    </cofactor>
</comment>
<name>A0A1E4U3H1_PACTA</name>
<keyword evidence="10" id="KW-0539">Nucleus</keyword>
<dbReference type="InterPro" id="IPR002125">
    <property type="entry name" value="CMP_dCMP_dom"/>
</dbReference>
<sequence length="152" mass="16674">MIIDDKKGIELALEEAKKGYAEGGVPIGALLVSGDGQILGRGHNMRFQKNSAILHAEMSALENAGRMKGNVYKDCTMYTSLSPCDMCTGACIMYGIKRVVLGENTTLVGGEGYLKSRGVEVVNMDNQDCKDIMAKFIKERPDDWYEDIGQEK</sequence>
<comment type="similarity">
    <text evidence="4">Belongs to the cytidine and deoxycytidylate deaminase family.</text>
</comment>
<comment type="catalytic activity">
    <reaction evidence="11">
        <text>cytosine + H2O + H(+) = uracil + NH4(+)</text>
        <dbReference type="Rhea" id="RHEA:20605"/>
        <dbReference type="ChEBI" id="CHEBI:15377"/>
        <dbReference type="ChEBI" id="CHEBI:15378"/>
        <dbReference type="ChEBI" id="CHEBI:16040"/>
        <dbReference type="ChEBI" id="CHEBI:17568"/>
        <dbReference type="ChEBI" id="CHEBI:28938"/>
        <dbReference type="EC" id="3.5.4.1"/>
    </reaction>
</comment>
<evidence type="ECO:0000256" key="9">
    <source>
        <dbReference type="ARBA" id="ARBA00022833"/>
    </source>
</evidence>
<comment type="function">
    <text evidence="12">Catalyzes the hydrolytic deamination of cytosine to uracil or 5-methylcytosine to thymine. Is involved in the pyrimidine salvage pathway, which allows the cell to utilize cytosine for pyrimidine nucleotide synthesis.</text>
</comment>
<keyword evidence="19" id="KW-1185">Reference proteome</keyword>
<keyword evidence="7" id="KW-0479">Metal-binding</keyword>
<comment type="pathway">
    <text evidence="13">Pyrimidine metabolism; UMP biosynthesis via salvage pathway; uracil from cytosine: step 1/1.</text>
</comment>
<evidence type="ECO:0000256" key="7">
    <source>
        <dbReference type="ARBA" id="ARBA00022723"/>
    </source>
</evidence>
<evidence type="ECO:0000256" key="11">
    <source>
        <dbReference type="ARBA" id="ARBA00050113"/>
    </source>
</evidence>
<evidence type="ECO:0000256" key="8">
    <source>
        <dbReference type="ARBA" id="ARBA00022801"/>
    </source>
</evidence>
<proteinExistence type="inferred from homology"/>
<dbReference type="InterPro" id="IPR016193">
    <property type="entry name" value="Cytidine_deaminase-like"/>
</dbReference>
<evidence type="ECO:0000313" key="19">
    <source>
        <dbReference type="Proteomes" id="UP000094236"/>
    </source>
</evidence>
<gene>
    <name evidence="18" type="ORF">PACTADRAFT_48293</name>
</gene>
<evidence type="ECO:0000259" key="17">
    <source>
        <dbReference type="PROSITE" id="PS51747"/>
    </source>
</evidence>
<dbReference type="GO" id="GO:0008835">
    <property type="term" value="F:diaminohydroxyphosphoribosylaminopyrimidine deaminase activity"/>
    <property type="evidence" value="ECO:0007669"/>
    <property type="project" value="TreeGrafter"/>
</dbReference>
<dbReference type="PANTHER" id="PTHR11079">
    <property type="entry name" value="CYTOSINE DEAMINASE FAMILY MEMBER"/>
    <property type="match status" value="1"/>
</dbReference>
<evidence type="ECO:0000313" key="18">
    <source>
        <dbReference type="EMBL" id="ODV98554.1"/>
    </source>
</evidence>
<evidence type="ECO:0000256" key="10">
    <source>
        <dbReference type="ARBA" id="ARBA00023242"/>
    </source>
</evidence>
<dbReference type="GO" id="GO:0046872">
    <property type="term" value="F:metal ion binding"/>
    <property type="evidence" value="ECO:0007669"/>
    <property type="project" value="UniProtKB-KW"/>
</dbReference>
<evidence type="ECO:0000256" key="16">
    <source>
        <dbReference type="ARBA" id="ARBA00084039"/>
    </source>
</evidence>
<keyword evidence="6" id="KW-0963">Cytoplasm</keyword>
<keyword evidence="9" id="KW-0862">Zinc</keyword>
<dbReference type="Pfam" id="PF00383">
    <property type="entry name" value="dCMP_cyt_deam_1"/>
    <property type="match status" value="1"/>
</dbReference>
<dbReference type="EC" id="3.5.4.1" evidence="14"/>
<dbReference type="FunFam" id="3.40.140.10:FF:000016">
    <property type="entry name" value="Cytosine deaminase"/>
    <property type="match status" value="1"/>
</dbReference>
<comment type="subcellular location">
    <subcellularLocation>
        <location evidence="3">Cytoplasm</location>
    </subcellularLocation>
    <subcellularLocation>
        <location evidence="2">Nucleus</location>
    </subcellularLocation>
</comment>
<dbReference type="GO" id="GO:0008655">
    <property type="term" value="P:pyrimidine-containing compound salvage"/>
    <property type="evidence" value="ECO:0007669"/>
    <property type="project" value="EnsemblFungi"/>
</dbReference>
<dbReference type="GO" id="GO:0046087">
    <property type="term" value="P:cytidine metabolic process"/>
    <property type="evidence" value="ECO:0007669"/>
    <property type="project" value="EnsemblFungi"/>
</dbReference>
<evidence type="ECO:0000256" key="6">
    <source>
        <dbReference type="ARBA" id="ARBA00022490"/>
    </source>
</evidence>
<protein>
    <recommendedName>
        <fullName evidence="15">Cytosine deaminase</fullName>
        <ecNumber evidence="14">3.5.4.1</ecNumber>
    </recommendedName>
    <alternativeName>
        <fullName evidence="16">Cytosine aminohydrolase</fullName>
    </alternativeName>
</protein>
<keyword evidence="8" id="KW-0378">Hydrolase</keyword>
<evidence type="ECO:0000256" key="1">
    <source>
        <dbReference type="ARBA" id="ARBA00001947"/>
    </source>
</evidence>
<dbReference type="Gene3D" id="3.40.140.10">
    <property type="entry name" value="Cytidine Deaminase, domain 2"/>
    <property type="match status" value="1"/>
</dbReference>
<dbReference type="SUPFAM" id="SSF53927">
    <property type="entry name" value="Cytidine deaminase-like"/>
    <property type="match status" value="1"/>
</dbReference>
<evidence type="ECO:0000256" key="3">
    <source>
        <dbReference type="ARBA" id="ARBA00004496"/>
    </source>
</evidence>
<dbReference type="OrthoDB" id="408702at2759"/>
<evidence type="ECO:0000256" key="15">
    <source>
        <dbReference type="ARBA" id="ARBA00074321"/>
    </source>
</evidence>
<comment type="subunit">
    <text evidence="5">Homodimer.</text>
</comment>
<dbReference type="STRING" id="669874.A0A1E4U3H1"/>
<evidence type="ECO:0000256" key="14">
    <source>
        <dbReference type="ARBA" id="ARBA00066550"/>
    </source>
</evidence>
<dbReference type="GO" id="GO:0005737">
    <property type="term" value="C:cytoplasm"/>
    <property type="evidence" value="ECO:0007669"/>
    <property type="project" value="UniProtKB-SubCell"/>
</dbReference>
<accession>A0A1E4U3H1</accession>
<reference evidence="19" key="1">
    <citation type="submission" date="2016-05" db="EMBL/GenBank/DDBJ databases">
        <title>Comparative genomics of biotechnologically important yeasts.</title>
        <authorList>
            <consortium name="DOE Joint Genome Institute"/>
            <person name="Riley R."/>
            <person name="Haridas S."/>
            <person name="Wolfe K.H."/>
            <person name="Lopes M.R."/>
            <person name="Hittinger C.T."/>
            <person name="Goker M."/>
            <person name="Salamov A."/>
            <person name="Wisecaver J."/>
            <person name="Long T.M."/>
            <person name="Aerts A.L."/>
            <person name="Barry K."/>
            <person name="Choi C."/>
            <person name="Clum A."/>
            <person name="Coughlan A.Y."/>
            <person name="Deshpande S."/>
            <person name="Douglass A.P."/>
            <person name="Hanson S.J."/>
            <person name="Klenk H.-P."/>
            <person name="Labutti K."/>
            <person name="Lapidus A."/>
            <person name="Lindquist E."/>
            <person name="Lipzen A."/>
            <person name="Meier-Kolthoff J.P."/>
            <person name="Ohm R.A."/>
            <person name="Otillar R.P."/>
            <person name="Pangilinan J."/>
            <person name="Peng Y."/>
            <person name="Rokas A."/>
            <person name="Rosa C.A."/>
            <person name="Scheuner C."/>
            <person name="Sibirny A.A."/>
            <person name="Slot J.C."/>
            <person name="Stielow J.B."/>
            <person name="Sun H."/>
            <person name="Kurtzman C.P."/>
            <person name="Blackwell M."/>
            <person name="Grigoriev I.V."/>
            <person name="Jeffries T.W."/>
        </authorList>
    </citation>
    <scope>NUCLEOTIDE SEQUENCE [LARGE SCALE GENOMIC DNA]</scope>
    <source>
        <strain evidence="19">NRRL Y-2460</strain>
    </source>
</reference>
<evidence type="ECO:0000256" key="2">
    <source>
        <dbReference type="ARBA" id="ARBA00004123"/>
    </source>
</evidence>
<dbReference type="PANTHER" id="PTHR11079:SF190">
    <property type="entry name" value="CYTOSINE DEAMINASE"/>
    <property type="match status" value="1"/>
</dbReference>